<keyword evidence="2" id="KW-1185">Reference proteome</keyword>
<evidence type="ECO:0000313" key="2">
    <source>
        <dbReference type="Proteomes" id="UP000015106"/>
    </source>
</evidence>
<protein>
    <submittedName>
        <fullName evidence="1">Uncharacterized protein</fullName>
    </submittedName>
</protein>
<reference evidence="1" key="3">
    <citation type="submission" date="2022-06" db="UniProtKB">
        <authorList>
            <consortium name="EnsemblPlants"/>
        </authorList>
    </citation>
    <scope>IDENTIFICATION</scope>
</reference>
<evidence type="ECO:0000313" key="1">
    <source>
        <dbReference type="EnsemblPlants" id="TuG1812G0200005762.01.T01.cds342002"/>
    </source>
</evidence>
<accession>A0A8R7TNT7</accession>
<organism evidence="1 2">
    <name type="scientific">Triticum urartu</name>
    <name type="common">Red wild einkorn</name>
    <name type="synonym">Crithodium urartu</name>
    <dbReference type="NCBI Taxonomy" id="4572"/>
    <lineage>
        <taxon>Eukaryota</taxon>
        <taxon>Viridiplantae</taxon>
        <taxon>Streptophyta</taxon>
        <taxon>Embryophyta</taxon>
        <taxon>Tracheophyta</taxon>
        <taxon>Spermatophyta</taxon>
        <taxon>Magnoliopsida</taxon>
        <taxon>Liliopsida</taxon>
        <taxon>Poales</taxon>
        <taxon>Poaceae</taxon>
        <taxon>BOP clade</taxon>
        <taxon>Pooideae</taxon>
        <taxon>Triticodae</taxon>
        <taxon>Triticeae</taxon>
        <taxon>Triticinae</taxon>
        <taxon>Triticum</taxon>
    </lineage>
</organism>
<sequence length="93" mass="9984">MTVLSLPRSSLLGHRRGSRKLLCALGDAATDVGLGLGCPVDGPERVVPAAEAGLVLERLHSAHAHRHHPRRLGRTCHIFLLDALEDDAAEWPA</sequence>
<name>A0A8R7TNT7_TRIUA</name>
<proteinExistence type="predicted"/>
<dbReference type="Gramene" id="TuG1812G0200005762.01.T01">
    <property type="protein sequence ID" value="TuG1812G0200005762.01.T01.cds342002"/>
    <property type="gene ID" value="TuG1812G0200005762.01"/>
</dbReference>
<reference evidence="2" key="1">
    <citation type="journal article" date="2013" name="Nature">
        <title>Draft genome of the wheat A-genome progenitor Triticum urartu.</title>
        <authorList>
            <person name="Ling H.Q."/>
            <person name="Zhao S."/>
            <person name="Liu D."/>
            <person name="Wang J."/>
            <person name="Sun H."/>
            <person name="Zhang C."/>
            <person name="Fan H."/>
            <person name="Li D."/>
            <person name="Dong L."/>
            <person name="Tao Y."/>
            <person name="Gao C."/>
            <person name="Wu H."/>
            <person name="Li Y."/>
            <person name="Cui Y."/>
            <person name="Guo X."/>
            <person name="Zheng S."/>
            <person name="Wang B."/>
            <person name="Yu K."/>
            <person name="Liang Q."/>
            <person name="Yang W."/>
            <person name="Lou X."/>
            <person name="Chen J."/>
            <person name="Feng M."/>
            <person name="Jian J."/>
            <person name="Zhang X."/>
            <person name="Luo G."/>
            <person name="Jiang Y."/>
            <person name="Liu J."/>
            <person name="Wang Z."/>
            <person name="Sha Y."/>
            <person name="Zhang B."/>
            <person name="Wu H."/>
            <person name="Tang D."/>
            <person name="Shen Q."/>
            <person name="Xue P."/>
            <person name="Zou S."/>
            <person name="Wang X."/>
            <person name="Liu X."/>
            <person name="Wang F."/>
            <person name="Yang Y."/>
            <person name="An X."/>
            <person name="Dong Z."/>
            <person name="Zhang K."/>
            <person name="Zhang X."/>
            <person name="Luo M.C."/>
            <person name="Dvorak J."/>
            <person name="Tong Y."/>
            <person name="Wang J."/>
            <person name="Yang H."/>
            <person name="Li Z."/>
            <person name="Wang D."/>
            <person name="Zhang A."/>
            <person name="Wang J."/>
        </authorList>
    </citation>
    <scope>NUCLEOTIDE SEQUENCE</scope>
    <source>
        <strain evidence="2">cv. G1812</strain>
    </source>
</reference>
<dbReference type="AlphaFoldDB" id="A0A8R7TNT7"/>
<dbReference type="Proteomes" id="UP000015106">
    <property type="component" value="Chromosome 2"/>
</dbReference>
<reference evidence="1" key="2">
    <citation type="submission" date="2018-03" db="EMBL/GenBank/DDBJ databases">
        <title>The Triticum urartu genome reveals the dynamic nature of wheat genome evolution.</title>
        <authorList>
            <person name="Ling H."/>
            <person name="Ma B."/>
            <person name="Shi X."/>
            <person name="Liu H."/>
            <person name="Dong L."/>
            <person name="Sun H."/>
            <person name="Cao Y."/>
            <person name="Gao Q."/>
            <person name="Zheng S."/>
            <person name="Li Y."/>
            <person name="Yu Y."/>
            <person name="Du H."/>
            <person name="Qi M."/>
            <person name="Li Y."/>
            <person name="Yu H."/>
            <person name="Cui Y."/>
            <person name="Wang N."/>
            <person name="Chen C."/>
            <person name="Wu H."/>
            <person name="Zhao Y."/>
            <person name="Zhang J."/>
            <person name="Li Y."/>
            <person name="Zhou W."/>
            <person name="Zhang B."/>
            <person name="Hu W."/>
            <person name="Eijk M."/>
            <person name="Tang J."/>
            <person name="Witsenboer H."/>
            <person name="Zhao S."/>
            <person name="Li Z."/>
            <person name="Zhang A."/>
            <person name="Wang D."/>
            <person name="Liang C."/>
        </authorList>
    </citation>
    <scope>NUCLEOTIDE SEQUENCE [LARGE SCALE GENOMIC DNA]</scope>
    <source>
        <strain evidence="1">cv. G1812</strain>
    </source>
</reference>
<dbReference type="EnsemblPlants" id="TuG1812G0200005762.01.T01">
    <property type="protein sequence ID" value="TuG1812G0200005762.01.T01.cds342002"/>
    <property type="gene ID" value="TuG1812G0200005762.01"/>
</dbReference>